<dbReference type="EMBL" id="CM003098">
    <property type="protein sequence ID" value="KUI65305.1"/>
    <property type="molecule type" value="Genomic_DNA"/>
</dbReference>
<name>A0A194VN90_CYTMA</name>
<dbReference type="OrthoDB" id="5242126at2759"/>
<evidence type="ECO:0000256" key="1">
    <source>
        <dbReference type="SAM" id="MobiDB-lite"/>
    </source>
</evidence>
<proteinExistence type="predicted"/>
<sequence>MAQLFHRLRLGKKGTERSPIPTQTSRFVPRKGTQRHCDHLQGLKPARSGPNEHEIQRDDVARFLEERVSRPGTNGYWEISGQSPEKTWVSLIRFNTFELLVQSSPGHTITLGNLDITIILETCLEDAGDRPIVRNLSSTATCWPGEFARFKWMLRGTIAESPACPSQTQMPAPQRTGSLKQRVRGEDPLLQPQDGQSNRRQSLLQRAALFMKRHSNAPSSYTAGSPLQSTDPDGLPPISVSRSCG</sequence>
<evidence type="ECO:0000313" key="3">
    <source>
        <dbReference type="Proteomes" id="UP000078559"/>
    </source>
</evidence>
<organism evidence="2 3">
    <name type="scientific">Cytospora mali</name>
    <name type="common">Apple Valsa canker fungus</name>
    <name type="synonym">Valsa mali</name>
    <dbReference type="NCBI Taxonomy" id="578113"/>
    <lineage>
        <taxon>Eukaryota</taxon>
        <taxon>Fungi</taxon>
        <taxon>Dikarya</taxon>
        <taxon>Ascomycota</taxon>
        <taxon>Pezizomycotina</taxon>
        <taxon>Sordariomycetes</taxon>
        <taxon>Sordariomycetidae</taxon>
        <taxon>Diaporthales</taxon>
        <taxon>Cytosporaceae</taxon>
        <taxon>Cytospora</taxon>
    </lineage>
</organism>
<accession>A0A194VN90</accession>
<protein>
    <submittedName>
        <fullName evidence="2">Uncharacterized protein</fullName>
    </submittedName>
</protein>
<feature type="region of interest" description="Disordered" evidence="1">
    <location>
        <begin position="162"/>
        <end position="181"/>
    </location>
</feature>
<gene>
    <name evidence="2" type="ORF">VM1G_11284</name>
</gene>
<dbReference type="Proteomes" id="UP000078559">
    <property type="component" value="Chromosome 1"/>
</dbReference>
<evidence type="ECO:0000313" key="2">
    <source>
        <dbReference type="EMBL" id="KUI65305.1"/>
    </source>
</evidence>
<feature type="region of interest" description="Disordered" evidence="1">
    <location>
        <begin position="10"/>
        <end position="34"/>
    </location>
</feature>
<dbReference type="AlphaFoldDB" id="A0A194VN90"/>
<feature type="compositionally biased region" description="Polar residues" evidence="1">
    <location>
        <begin position="216"/>
        <end position="231"/>
    </location>
</feature>
<feature type="region of interest" description="Disordered" evidence="1">
    <location>
        <begin position="188"/>
        <end position="245"/>
    </location>
</feature>
<feature type="compositionally biased region" description="Polar residues" evidence="1">
    <location>
        <begin position="193"/>
        <end position="204"/>
    </location>
</feature>
<feature type="compositionally biased region" description="Polar residues" evidence="1">
    <location>
        <begin position="164"/>
        <end position="179"/>
    </location>
</feature>
<reference evidence="2" key="1">
    <citation type="submission" date="2014-12" db="EMBL/GenBank/DDBJ databases">
        <title>Genome Sequence of Valsa Canker Pathogens Uncovers a Specific Adaption of Colonization on Woody Bark.</title>
        <authorList>
            <person name="Yin Z."/>
            <person name="Liu H."/>
            <person name="Gao X."/>
            <person name="Li Z."/>
            <person name="Song N."/>
            <person name="Ke X."/>
            <person name="Dai Q."/>
            <person name="Wu Y."/>
            <person name="Sun Y."/>
            <person name="Xu J.-R."/>
            <person name="Kang Z.K."/>
            <person name="Wang L."/>
            <person name="Huang L."/>
        </authorList>
    </citation>
    <scope>NUCLEOTIDE SEQUENCE [LARGE SCALE GENOMIC DNA]</scope>
    <source>
        <strain evidence="2">03-8</strain>
    </source>
</reference>
<keyword evidence="3" id="KW-1185">Reference proteome</keyword>